<dbReference type="AlphaFoldDB" id="A0A667X2M5"/>
<protein>
    <submittedName>
        <fullName evidence="1">Uncharacterized protein</fullName>
    </submittedName>
</protein>
<dbReference type="InParanoid" id="A0A667X2M5"/>
<name>A0A667X2M5_9TELE</name>
<organism evidence="1 2">
    <name type="scientific">Myripristis murdjan</name>
    <name type="common">pinecone soldierfish</name>
    <dbReference type="NCBI Taxonomy" id="586833"/>
    <lineage>
        <taxon>Eukaryota</taxon>
        <taxon>Metazoa</taxon>
        <taxon>Chordata</taxon>
        <taxon>Craniata</taxon>
        <taxon>Vertebrata</taxon>
        <taxon>Euteleostomi</taxon>
        <taxon>Actinopterygii</taxon>
        <taxon>Neopterygii</taxon>
        <taxon>Teleostei</taxon>
        <taxon>Neoteleostei</taxon>
        <taxon>Acanthomorphata</taxon>
        <taxon>Holocentriformes</taxon>
        <taxon>Holocentridae</taxon>
        <taxon>Myripristis</taxon>
    </lineage>
</organism>
<reference evidence="1" key="2">
    <citation type="submission" date="2025-08" db="UniProtKB">
        <authorList>
            <consortium name="Ensembl"/>
        </authorList>
    </citation>
    <scope>IDENTIFICATION</scope>
</reference>
<sequence length="87" mass="9972">MVAKVASNDIGRLAEPEQDWDEVYHGARDMLDRYFAPLGPKVDKDVEIHPAHTKPEEDEDDLYHSDPRSALSTVKMCVHIIEEIQQE</sequence>
<evidence type="ECO:0000313" key="1">
    <source>
        <dbReference type="Ensembl" id="ENSMMDP00005003256.1"/>
    </source>
</evidence>
<evidence type="ECO:0000313" key="2">
    <source>
        <dbReference type="Proteomes" id="UP000472263"/>
    </source>
</evidence>
<dbReference type="Proteomes" id="UP000472263">
    <property type="component" value="Chromosome 15"/>
</dbReference>
<proteinExistence type="predicted"/>
<accession>A0A667X2M5</accession>
<keyword evidence="2" id="KW-1185">Reference proteome</keyword>
<reference evidence="1" key="1">
    <citation type="submission" date="2019-06" db="EMBL/GenBank/DDBJ databases">
        <authorList>
            <consortium name="Wellcome Sanger Institute Data Sharing"/>
        </authorList>
    </citation>
    <scope>NUCLEOTIDE SEQUENCE [LARGE SCALE GENOMIC DNA]</scope>
</reference>
<dbReference type="Ensembl" id="ENSMMDT00005003323.1">
    <property type="protein sequence ID" value="ENSMMDP00005003256.1"/>
    <property type="gene ID" value="ENSMMDG00005001822.1"/>
</dbReference>
<reference evidence="1" key="3">
    <citation type="submission" date="2025-09" db="UniProtKB">
        <authorList>
            <consortium name="Ensembl"/>
        </authorList>
    </citation>
    <scope>IDENTIFICATION</scope>
</reference>